<evidence type="ECO:0000313" key="2">
    <source>
        <dbReference type="EMBL" id="GCE00898.1"/>
    </source>
</evidence>
<evidence type="ECO:0000256" key="1">
    <source>
        <dbReference type="SAM" id="MobiDB-lite"/>
    </source>
</evidence>
<protein>
    <submittedName>
        <fullName evidence="2">Uncharacterized protein</fullName>
    </submittedName>
</protein>
<dbReference type="AlphaFoldDB" id="A0A401Z254"/>
<dbReference type="Proteomes" id="UP000286931">
    <property type="component" value="Unassembled WGS sequence"/>
</dbReference>
<gene>
    <name evidence="2" type="ORF">EHYA_08625</name>
</gene>
<organism evidence="2 3">
    <name type="scientific">Embleya hyalina</name>
    <dbReference type="NCBI Taxonomy" id="516124"/>
    <lineage>
        <taxon>Bacteria</taxon>
        <taxon>Bacillati</taxon>
        <taxon>Actinomycetota</taxon>
        <taxon>Actinomycetes</taxon>
        <taxon>Kitasatosporales</taxon>
        <taxon>Streptomycetaceae</taxon>
        <taxon>Embleya</taxon>
    </lineage>
</organism>
<reference evidence="2 3" key="1">
    <citation type="submission" date="2018-12" db="EMBL/GenBank/DDBJ databases">
        <title>Draft genome sequence of Embleya hyalina NBRC 13850T.</title>
        <authorList>
            <person name="Komaki H."/>
            <person name="Hosoyama A."/>
            <person name="Kimura A."/>
            <person name="Ichikawa N."/>
            <person name="Tamura T."/>
        </authorList>
    </citation>
    <scope>NUCLEOTIDE SEQUENCE [LARGE SCALE GENOMIC DNA]</scope>
    <source>
        <strain evidence="2 3">NBRC 13850</strain>
    </source>
</reference>
<evidence type="ECO:0000313" key="3">
    <source>
        <dbReference type="Proteomes" id="UP000286931"/>
    </source>
</evidence>
<keyword evidence="3" id="KW-1185">Reference proteome</keyword>
<accession>A0A401Z254</accession>
<name>A0A401Z254_9ACTN</name>
<dbReference type="RefSeq" id="WP_160161766.1">
    <property type="nucleotide sequence ID" value="NZ_BIFH01000043.1"/>
</dbReference>
<proteinExistence type="predicted"/>
<feature type="region of interest" description="Disordered" evidence="1">
    <location>
        <begin position="1"/>
        <end position="53"/>
    </location>
</feature>
<sequence length="53" mass="5635">MSDLPPIRSSSAVDAEPLDHHRCPPAPAEAPRSARDDRDPDDDPHVAAPARGV</sequence>
<dbReference type="EMBL" id="BIFH01000043">
    <property type="protein sequence ID" value="GCE00898.1"/>
    <property type="molecule type" value="Genomic_DNA"/>
</dbReference>
<comment type="caution">
    <text evidence="2">The sequence shown here is derived from an EMBL/GenBank/DDBJ whole genome shotgun (WGS) entry which is preliminary data.</text>
</comment>